<keyword evidence="1" id="KW-0808">Transferase</keyword>
<comment type="caution">
    <text evidence="1">The sequence shown here is derived from an EMBL/GenBank/DDBJ whole genome shotgun (WGS) entry which is preliminary data.</text>
</comment>
<gene>
    <name evidence="1" type="ORF">LX59_01653</name>
</gene>
<dbReference type="InterPro" id="IPR011009">
    <property type="entry name" value="Kinase-like_dom_sf"/>
</dbReference>
<dbReference type="AlphaFoldDB" id="A0A562IK30"/>
<dbReference type="EMBL" id="VLKG01000005">
    <property type="protein sequence ID" value="TWH71369.1"/>
    <property type="molecule type" value="Genomic_DNA"/>
</dbReference>
<dbReference type="Pfam" id="PF06293">
    <property type="entry name" value="Kdo"/>
    <property type="match status" value="2"/>
</dbReference>
<evidence type="ECO:0000313" key="1">
    <source>
        <dbReference type="EMBL" id="TWH71369.1"/>
    </source>
</evidence>
<keyword evidence="1" id="KW-0418">Kinase</keyword>
<keyword evidence="2" id="KW-1185">Reference proteome</keyword>
<dbReference type="OrthoDB" id="8532943at2"/>
<proteinExistence type="predicted"/>
<reference evidence="1 2" key="1">
    <citation type="submission" date="2019-07" db="EMBL/GenBank/DDBJ databases">
        <title>Genomic Encyclopedia of Type Strains, Phase I: the one thousand microbial genomes (KMG-I) project.</title>
        <authorList>
            <person name="Kyrpides N."/>
        </authorList>
    </citation>
    <scope>NUCLEOTIDE SEQUENCE [LARGE SCALE GENOMIC DNA]</scope>
    <source>
        <strain evidence="1 2">DSM 375</strain>
    </source>
</reference>
<protein>
    <submittedName>
        <fullName evidence="1">Lipopolysaccharide kinase (Kdo/WaaP) family protein</fullName>
    </submittedName>
</protein>
<accession>A0A562IK30</accession>
<dbReference type="Gene3D" id="1.10.510.10">
    <property type="entry name" value="Transferase(Phosphotransferase) domain 1"/>
    <property type="match status" value="1"/>
</dbReference>
<name>A0A562IK30_9GAMM</name>
<dbReference type="RefSeq" id="WP_144571365.1">
    <property type="nucleotide sequence ID" value="NZ_VLKG01000005.1"/>
</dbReference>
<organism evidence="1 2">
    <name type="scientific">Azomonas agilis</name>
    <dbReference type="NCBI Taxonomy" id="116849"/>
    <lineage>
        <taxon>Bacteria</taxon>
        <taxon>Pseudomonadati</taxon>
        <taxon>Pseudomonadota</taxon>
        <taxon>Gammaproteobacteria</taxon>
        <taxon>Pseudomonadales</taxon>
        <taxon>Pseudomonadaceae</taxon>
        <taxon>Azomonas</taxon>
    </lineage>
</organism>
<sequence>MRLSELAQAGRQPPLPTSLELAEESLLMERWLRILPGQRYVGCAQWKEQRVLAKLLVGPKAAKQFQREYQGAQWLMEQQLVTPKLLTQALTPEGGWLLFEYLDSAVSLESTWQAVAHQWPLTTEQRAILSQALHVIARLHRVGLWQSDLHLDNLLQHRQQLYLIDGGGVQAEHLGQALSVAKITENLGIFFAQLSPELEPHLETLVALYRQTNPVDLSIPALGQAIAKTRRWRLANYLKKAGRDCTLFQVQRGAMGLQAVWREALPALEPLVHNPDAYINQGHLYKTGGAATVVRIQYQGQPLVIKRYNIKNTLHWLKRFWRPSRAWHSWLAAHRLILLGIATPKPLAVMERRWCGLRGPAWLITEYLSGPDAISCFAPYLDTPPPTHWVLALQRLFTALIRERISHGDLKGHNLLWDESLGQWSLIDLDAMQQHSSAHTFTKAYRQDRARFLRNWPQDTKLYQHLNQSLPNL</sequence>
<evidence type="ECO:0000313" key="2">
    <source>
        <dbReference type="Proteomes" id="UP000319627"/>
    </source>
</evidence>
<dbReference type="GO" id="GO:0016301">
    <property type="term" value="F:kinase activity"/>
    <property type="evidence" value="ECO:0007669"/>
    <property type="project" value="UniProtKB-KW"/>
</dbReference>
<dbReference type="SUPFAM" id="SSF56112">
    <property type="entry name" value="Protein kinase-like (PK-like)"/>
    <property type="match status" value="2"/>
</dbReference>
<dbReference type="Proteomes" id="UP000319627">
    <property type="component" value="Unassembled WGS sequence"/>
</dbReference>